<evidence type="ECO:0000256" key="3">
    <source>
        <dbReference type="ARBA" id="ARBA00022777"/>
    </source>
</evidence>
<evidence type="ECO:0000256" key="4">
    <source>
        <dbReference type="ARBA" id="ARBA00022840"/>
    </source>
</evidence>
<keyword evidence="2" id="KW-0547">Nucleotide-binding</keyword>
<dbReference type="PANTHER" id="PTHR43527:SF1">
    <property type="entry name" value="L-THREONINE KINASE"/>
    <property type="match status" value="1"/>
</dbReference>
<dbReference type="Pfam" id="PF00288">
    <property type="entry name" value="GHMP_kinases_N"/>
    <property type="match status" value="1"/>
</dbReference>
<dbReference type="SUPFAM" id="SSF54211">
    <property type="entry name" value="Ribosomal protein S5 domain 2-like"/>
    <property type="match status" value="1"/>
</dbReference>
<keyword evidence="7" id="KW-1185">Reference proteome</keyword>
<keyword evidence="3" id="KW-0418">Kinase</keyword>
<dbReference type="InterPro" id="IPR020568">
    <property type="entry name" value="Ribosomal_Su5_D2-typ_SF"/>
</dbReference>
<name>A0A1H3LBX8_9BACI</name>
<dbReference type="STRING" id="1503961.SAMN05421736_102416"/>
<evidence type="ECO:0000256" key="2">
    <source>
        <dbReference type="ARBA" id="ARBA00022741"/>
    </source>
</evidence>
<dbReference type="GO" id="GO:0005524">
    <property type="term" value="F:ATP binding"/>
    <property type="evidence" value="ECO:0007669"/>
    <property type="project" value="UniProtKB-KW"/>
</dbReference>
<dbReference type="PANTHER" id="PTHR43527">
    <property type="entry name" value="4-DIPHOSPHOCYTIDYL-2-C-METHYL-D-ERYTHRITOL KINASE, CHLOROPLASTIC"/>
    <property type="match status" value="1"/>
</dbReference>
<dbReference type="InterPro" id="IPR006204">
    <property type="entry name" value="GHMP_kinase_N_dom"/>
</dbReference>
<dbReference type="Gene3D" id="3.30.230.10">
    <property type="match status" value="1"/>
</dbReference>
<sequence length="297" mass="33202">MNSIIKANNNIICETNGTFGEVLQGFLPNRKHFLVTLPINIKSQAIFLSDSSVNEVKVYPAHKNKVVKALSLLKKEYKINLGGTLIIKSDIPEGKGMASSSADIVSSLNAILQYLVKNRDFNELNSVEIIENITRSIEPTDGVMYEDCVFYYHREAKIGNKLGALPEMLILAVDEGGEVDTIKHNMAADHFNQEESLKYERLLNELEFAIKNKDIFKIGEISTASAKLNQTKLEKKNLRMFLEFRKLNSVMGVVIAHSGTMIGVIVNPKLTSVSKDIQSMIFSLTSKNLKPSIYLNF</sequence>
<dbReference type="EMBL" id="FNPI01000002">
    <property type="protein sequence ID" value="SDY61428.1"/>
    <property type="molecule type" value="Genomic_DNA"/>
</dbReference>
<dbReference type="GO" id="GO:0016301">
    <property type="term" value="F:kinase activity"/>
    <property type="evidence" value="ECO:0007669"/>
    <property type="project" value="UniProtKB-KW"/>
</dbReference>
<dbReference type="InterPro" id="IPR012363">
    <property type="entry name" value="PduX"/>
</dbReference>
<gene>
    <name evidence="6" type="ORF">SAMN05421736_102416</name>
</gene>
<reference evidence="7" key="1">
    <citation type="submission" date="2016-10" db="EMBL/GenBank/DDBJ databases">
        <authorList>
            <person name="Varghese N."/>
            <person name="Submissions S."/>
        </authorList>
    </citation>
    <scope>NUCLEOTIDE SEQUENCE [LARGE SCALE GENOMIC DNA]</scope>
    <source>
        <strain evidence="7">SP</strain>
    </source>
</reference>
<evidence type="ECO:0000313" key="7">
    <source>
        <dbReference type="Proteomes" id="UP000198935"/>
    </source>
</evidence>
<evidence type="ECO:0000256" key="1">
    <source>
        <dbReference type="ARBA" id="ARBA00022679"/>
    </source>
</evidence>
<evidence type="ECO:0000313" key="6">
    <source>
        <dbReference type="EMBL" id="SDY61428.1"/>
    </source>
</evidence>
<dbReference type="Proteomes" id="UP000198935">
    <property type="component" value="Unassembled WGS sequence"/>
</dbReference>
<organism evidence="6 7">
    <name type="scientific">Evansella caseinilytica</name>
    <dbReference type="NCBI Taxonomy" id="1503961"/>
    <lineage>
        <taxon>Bacteria</taxon>
        <taxon>Bacillati</taxon>
        <taxon>Bacillota</taxon>
        <taxon>Bacilli</taxon>
        <taxon>Bacillales</taxon>
        <taxon>Bacillaceae</taxon>
        <taxon>Evansella</taxon>
    </lineage>
</organism>
<proteinExistence type="predicted"/>
<evidence type="ECO:0000259" key="5">
    <source>
        <dbReference type="Pfam" id="PF00288"/>
    </source>
</evidence>
<protein>
    <submittedName>
        <fullName evidence="6">Protein involved in propanediol utilization</fullName>
    </submittedName>
</protein>
<feature type="domain" description="GHMP kinase N-terminal" evidence="5">
    <location>
        <begin position="64"/>
        <end position="129"/>
    </location>
</feature>
<dbReference type="InterPro" id="IPR014721">
    <property type="entry name" value="Ribsml_uS5_D2-typ_fold_subgr"/>
</dbReference>
<keyword evidence="1" id="KW-0808">Transferase</keyword>
<dbReference type="AlphaFoldDB" id="A0A1H3LBX8"/>
<dbReference type="PIRSF" id="PIRSF033887">
    <property type="entry name" value="PduX"/>
    <property type="match status" value="1"/>
</dbReference>
<accession>A0A1H3LBX8</accession>
<keyword evidence="4" id="KW-0067">ATP-binding</keyword>